<evidence type="ECO:0000313" key="2">
    <source>
        <dbReference type="Proteomes" id="UP000030854"/>
    </source>
</evidence>
<dbReference type="EMBL" id="JNVN01001803">
    <property type="protein sequence ID" value="KHJ32814.1"/>
    <property type="molecule type" value="Genomic_DNA"/>
</dbReference>
<gene>
    <name evidence="1" type="ORF">EV44_g3611</name>
</gene>
<keyword evidence="2" id="KW-1185">Reference proteome</keyword>
<protein>
    <submittedName>
        <fullName evidence="1">Uncharacterized protein</fullName>
    </submittedName>
</protein>
<dbReference type="AlphaFoldDB" id="A0A0B1P863"/>
<reference evidence="1 2" key="1">
    <citation type="journal article" date="2014" name="BMC Genomics">
        <title>Adaptive genomic structural variation in the grape powdery mildew pathogen, Erysiphe necator.</title>
        <authorList>
            <person name="Jones L."/>
            <person name="Riaz S."/>
            <person name="Morales-Cruz A."/>
            <person name="Amrine K.C."/>
            <person name="McGuire B."/>
            <person name="Gubler W.D."/>
            <person name="Walker M.A."/>
            <person name="Cantu D."/>
        </authorList>
    </citation>
    <scope>NUCLEOTIDE SEQUENCE [LARGE SCALE GENOMIC DNA]</scope>
    <source>
        <strain evidence="2">c</strain>
    </source>
</reference>
<accession>A0A0B1P863</accession>
<dbReference type="HOGENOM" id="CLU_1571772_0_0_1"/>
<dbReference type="Pfam" id="PF14223">
    <property type="entry name" value="Retrotran_gag_2"/>
    <property type="match status" value="1"/>
</dbReference>
<organism evidence="1 2">
    <name type="scientific">Uncinula necator</name>
    <name type="common">Grape powdery mildew</name>
    <dbReference type="NCBI Taxonomy" id="52586"/>
    <lineage>
        <taxon>Eukaryota</taxon>
        <taxon>Fungi</taxon>
        <taxon>Dikarya</taxon>
        <taxon>Ascomycota</taxon>
        <taxon>Pezizomycotina</taxon>
        <taxon>Leotiomycetes</taxon>
        <taxon>Erysiphales</taxon>
        <taxon>Erysiphaceae</taxon>
        <taxon>Erysiphe</taxon>
    </lineage>
</organism>
<dbReference type="Proteomes" id="UP000030854">
    <property type="component" value="Unassembled WGS sequence"/>
</dbReference>
<proteinExistence type="predicted"/>
<sequence length="170" mass="19348">MGDLEIELAASRLKNFLKPENCLPSLPKDNASDLHKLDVELEEYEFQHAQAFKMILQSVDINNKVAIQSCRKASDAYDTLKSRYEMKDTALLSQLLTQIFTVQSMKQSSVTDKYDLKINLTTQIAEQQPDAKIPDIVQVVILMRSLASEYDTTLEILTSKEKFPTVNEVF</sequence>
<comment type="caution">
    <text evidence="1">The sequence shown here is derived from an EMBL/GenBank/DDBJ whole genome shotgun (WGS) entry which is preliminary data.</text>
</comment>
<name>A0A0B1P863_UNCNE</name>
<evidence type="ECO:0000313" key="1">
    <source>
        <dbReference type="EMBL" id="KHJ32814.1"/>
    </source>
</evidence>